<evidence type="ECO:0000313" key="2">
    <source>
        <dbReference type="EMBL" id="MBA8888684.1"/>
    </source>
</evidence>
<comment type="caution">
    <text evidence="2">The sequence shown here is derived from an EMBL/GenBank/DDBJ whole genome shotgun (WGS) entry which is preliminary data.</text>
</comment>
<dbReference type="AlphaFoldDB" id="A0A839F957"/>
<feature type="transmembrane region" description="Helical" evidence="1">
    <location>
        <begin position="43"/>
        <end position="60"/>
    </location>
</feature>
<reference evidence="2 3" key="1">
    <citation type="submission" date="2020-07" db="EMBL/GenBank/DDBJ databases">
        <title>Genomic Encyclopedia of Type Strains, Phase IV (KMG-V): Genome sequencing to study the core and pangenomes of soil and plant-associated prokaryotes.</title>
        <authorList>
            <person name="Whitman W."/>
        </authorList>
    </citation>
    <scope>NUCLEOTIDE SEQUENCE [LARGE SCALE GENOMIC DNA]</scope>
    <source>
        <strain evidence="2 3">RH2WT43</strain>
    </source>
</reference>
<protein>
    <recommendedName>
        <fullName evidence="4">DUF5056 domain-containing protein</fullName>
    </recommendedName>
</protein>
<organism evidence="2 3">
    <name type="scientific">Dokdonella fugitiva</name>
    <dbReference type="NCBI Taxonomy" id="328517"/>
    <lineage>
        <taxon>Bacteria</taxon>
        <taxon>Pseudomonadati</taxon>
        <taxon>Pseudomonadota</taxon>
        <taxon>Gammaproteobacteria</taxon>
        <taxon>Lysobacterales</taxon>
        <taxon>Rhodanobacteraceae</taxon>
        <taxon>Dokdonella</taxon>
    </lineage>
</organism>
<name>A0A839F957_9GAMM</name>
<keyword evidence="3" id="KW-1185">Reference proteome</keyword>
<keyword evidence="1" id="KW-0472">Membrane</keyword>
<feature type="transmembrane region" description="Helical" evidence="1">
    <location>
        <begin position="80"/>
        <end position="101"/>
    </location>
</feature>
<evidence type="ECO:0000256" key="1">
    <source>
        <dbReference type="SAM" id="Phobius"/>
    </source>
</evidence>
<sequence length="107" mass="11503">MNPHDDDPIDALLRAQFDGPVPDDGFSKRVMQALPPRRRRVDWPVRAGIAAAVLTCWASLQSAPVLHEGWSAWASGRLTASAMALLLAIAGMSLLALWWSVAEGGEA</sequence>
<evidence type="ECO:0008006" key="4">
    <source>
        <dbReference type="Google" id="ProtNLM"/>
    </source>
</evidence>
<gene>
    <name evidence="2" type="ORF">FHW12_002917</name>
</gene>
<keyword evidence="1" id="KW-1133">Transmembrane helix</keyword>
<dbReference type="EMBL" id="JACGXL010000004">
    <property type="protein sequence ID" value="MBA8888684.1"/>
    <property type="molecule type" value="Genomic_DNA"/>
</dbReference>
<dbReference type="RefSeq" id="WP_182531717.1">
    <property type="nucleotide sequence ID" value="NZ_JACGXL010000004.1"/>
</dbReference>
<accession>A0A839F957</accession>
<keyword evidence="1" id="KW-0812">Transmembrane</keyword>
<proteinExistence type="predicted"/>
<dbReference type="Proteomes" id="UP000550401">
    <property type="component" value="Unassembled WGS sequence"/>
</dbReference>
<evidence type="ECO:0000313" key="3">
    <source>
        <dbReference type="Proteomes" id="UP000550401"/>
    </source>
</evidence>